<evidence type="ECO:0000256" key="4">
    <source>
        <dbReference type="ARBA" id="ARBA00022801"/>
    </source>
</evidence>
<dbReference type="GO" id="GO:0000287">
    <property type="term" value="F:magnesium ion binding"/>
    <property type="evidence" value="ECO:0007669"/>
    <property type="project" value="InterPro"/>
</dbReference>
<comment type="caution">
    <text evidence="6">The sequence shown here is derived from an EMBL/GenBank/DDBJ whole genome shotgun (WGS) entry which is preliminary data.</text>
</comment>
<evidence type="ECO:0000256" key="2">
    <source>
        <dbReference type="ARBA" id="ARBA00012146"/>
    </source>
</evidence>
<dbReference type="Pfam" id="PF00719">
    <property type="entry name" value="Pyrophosphatase"/>
    <property type="match status" value="1"/>
</dbReference>
<dbReference type="EC" id="3.6.1.1" evidence="2"/>
<evidence type="ECO:0000256" key="5">
    <source>
        <dbReference type="ARBA" id="ARBA00022842"/>
    </source>
</evidence>
<dbReference type="SUPFAM" id="SSF50324">
    <property type="entry name" value="Inorganic pyrophosphatase"/>
    <property type="match status" value="1"/>
</dbReference>
<evidence type="ECO:0000313" key="6">
    <source>
        <dbReference type="EMBL" id="PIR93844.1"/>
    </source>
</evidence>
<evidence type="ECO:0000313" key="7">
    <source>
        <dbReference type="Proteomes" id="UP000229901"/>
    </source>
</evidence>
<dbReference type="GO" id="GO:0004427">
    <property type="term" value="F:inorganic diphosphate phosphatase activity"/>
    <property type="evidence" value="ECO:0007669"/>
    <property type="project" value="UniProtKB-EC"/>
</dbReference>
<protein>
    <recommendedName>
        <fullName evidence="2">inorganic diphosphatase</fullName>
        <ecNumber evidence="2">3.6.1.1</ecNumber>
    </recommendedName>
</protein>
<dbReference type="GO" id="GO:0005737">
    <property type="term" value="C:cytoplasm"/>
    <property type="evidence" value="ECO:0007669"/>
    <property type="project" value="InterPro"/>
</dbReference>
<keyword evidence="4" id="KW-0378">Hydrolase</keyword>
<dbReference type="AlphaFoldDB" id="A0A2H0V424"/>
<accession>A0A2H0V424</accession>
<keyword evidence="5" id="KW-0460">Magnesium</keyword>
<reference evidence="7" key="1">
    <citation type="submission" date="2017-09" db="EMBL/GenBank/DDBJ databases">
        <title>Depth-based differentiation of microbial function through sediment-hosted aquifers and enrichment of novel symbionts in the deep terrestrial subsurface.</title>
        <authorList>
            <person name="Probst A.J."/>
            <person name="Ladd B."/>
            <person name="Jarett J.K."/>
            <person name="Geller-Mcgrath D.E."/>
            <person name="Sieber C.M.K."/>
            <person name="Emerson J.B."/>
            <person name="Anantharaman K."/>
            <person name="Thomas B.C."/>
            <person name="Malmstrom R."/>
            <person name="Stieglmeier M."/>
            <person name="Klingl A."/>
            <person name="Woyke T."/>
            <person name="Ryan C.M."/>
            <person name="Banfield J.F."/>
        </authorList>
    </citation>
    <scope>NUCLEOTIDE SEQUENCE [LARGE SCALE GENOMIC DNA]</scope>
</reference>
<evidence type="ECO:0000256" key="1">
    <source>
        <dbReference type="ARBA" id="ARBA00001946"/>
    </source>
</evidence>
<proteinExistence type="predicted"/>
<comment type="cofactor">
    <cofactor evidence="1">
        <name>Mg(2+)</name>
        <dbReference type="ChEBI" id="CHEBI:18420"/>
    </cofactor>
</comment>
<gene>
    <name evidence="6" type="ORF">COT97_04435</name>
</gene>
<dbReference type="EMBL" id="PFAP01000034">
    <property type="protein sequence ID" value="PIR93844.1"/>
    <property type="molecule type" value="Genomic_DNA"/>
</dbReference>
<dbReference type="Proteomes" id="UP000229901">
    <property type="component" value="Unassembled WGS sequence"/>
</dbReference>
<keyword evidence="3" id="KW-0479">Metal-binding</keyword>
<sequence>MAIKDYATKYLGQIIRVKMNRPMNSKHPRHGYVYEVNYGFVPETKAPDGGELDLYVLGVQEPLDTFTGKCIAVIQRFKDDDDKLIVVPEKFEDMSDGEIMKLIYFQEKWFESEIIR</sequence>
<dbReference type="InterPro" id="IPR008162">
    <property type="entry name" value="Pyrophosphatase"/>
</dbReference>
<name>A0A2H0V424_9BACT</name>
<dbReference type="InterPro" id="IPR036649">
    <property type="entry name" value="Pyrophosphatase_sf"/>
</dbReference>
<dbReference type="Gene3D" id="3.90.80.10">
    <property type="entry name" value="Inorganic pyrophosphatase"/>
    <property type="match status" value="1"/>
</dbReference>
<dbReference type="GO" id="GO:0006796">
    <property type="term" value="P:phosphate-containing compound metabolic process"/>
    <property type="evidence" value="ECO:0007669"/>
    <property type="project" value="InterPro"/>
</dbReference>
<organism evidence="6 7">
    <name type="scientific">Candidatus Falkowbacteria bacterium CG10_big_fil_rev_8_21_14_0_10_39_11</name>
    <dbReference type="NCBI Taxonomy" id="1974565"/>
    <lineage>
        <taxon>Bacteria</taxon>
        <taxon>Candidatus Falkowiibacteriota</taxon>
    </lineage>
</organism>
<evidence type="ECO:0000256" key="3">
    <source>
        <dbReference type="ARBA" id="ARBA00022723"/>
    </source>
</evidence>